<protein>
    <recommendedName>
        <fullName evidence="14">Leucine-rich repeat-containing N-terminal plant-type domain-containing protein</fullName>
    </recommendedName>
</protein>
<feature type="transmembrane region" description="Helical" evidence="12">
    <location>
        <begin position="689"/>
        <end position="710"/>
    </location>
</feature>
<dbReference type="AlphaFoldDB" id="A0A811PPK9"/>
<dbReference type="FunFam" id="3.80.10.10:FF:000470">
    <property type="entry name" value="LRR receptor-like serine/threonine-protein kinase RPK2"/>
    <property type="match status" value="1"/>
</dbReference>
<feature type="chain" id="PRO_5032443479" description="Leucine-rich repeat-containing N-terminal plant-type domain-containing protein" evidence="13">
    <location>
        <begin position="22"/>
        <end position="715"/>
    </location>
</feature>
<dbReference type="Pfam" id="PF13855">
    <property type="entry name" value="LRR_8"/>
    <property type="match status" value="1"/>
</dbReference>
<dbReference type="FunFam" id="3.80.10.10:FF:000213">
    <property type="entry name" value="Tyrosine-sulfated glycopeptide receptor 1"/>
    <property type="match status" value="1"/>
</dbReference>
<comment type="subcellular location">
    <subcellularLocation>
        <location evidence="1">Cell membrane</location>
        <topology evidence="1">Single-pass type I membrane protein</topology>
    </subcellularLocation>
</comment>
<evidence type="ECO:0000313" key="16">
    <source>
        <dbReference type="Proteomes" id="UP000604825"/>
    </source>
</evidence>
<gene>
    <name evidence="15" type="ORF">NCGR_LOCUS32209</name>
</gene>
<feature type="domain" description="Leucine-rich repeat-containing N-terminal plant-type" evidence="14">
    <location>
        <begin position="30"/>
        <end position="68"/>
    </location>
</feature>
<keyword evidence="9 12" id="KW-0472">Membrane</keyword>
<evidence type="ECO:0000256" key="5">
    <source>
        <dbReference type="ARBA" id="ARBA00022692"/>
    </source>
</evidence>
<sequence>MGFSSLALGMLLLLSLSSVSSHATPCPEQDKRSSLRFISELSVNGGLAMPSWQNDTADCCLWEGITCNGEGVVTEVSLPSRGLQGRISPALGELTGLLHINLSWNTLSGGLPLEQLMSSTSSIVVIDVSFNHLEGELGELSSSVSVTHGRPLQVLNISSNQFTGEFPSRTWKLLKNLVTLNVSNSSFSGQVPSSFCLASASITVLELQYNQFSGKIPLMLGNCSNLKVLKAGHNNLGGTVPDELFNATSLEHLSFRNAGLQGTLDGSPIGKLSDLVTLDLGENNFIGKIPDSIGLLKMLEELHLHYNMMSGELPSTLCNCTNLVTIILENNYFSGELTKVNFSTLINLEMLDLLYNNFSGTIPGSIYSCSNMVALRLSYNNFHGQLSQRIGNMKSLIFLSIGSNNFTNITNTLHVLRDCKNLTFLYLETNFKGEAMPRDETVDGFQNLQVFTLHMCSLSGKFPHWISRLKNLKALLLHSNQLNGPIPAWIKRLESLLYLDISNNRLAGEIPSALMELPMLTTGKAPTKLDPTVFEIPVSLGRSFQVQETSGIPKVLNLGHNNFTGVIPQEIGQLKSLITLNISFNMLSREIPQQLCNLSNLQVLDLSSDHFTGAIPSDLNTLHFLSAFNVSNNDLKGPIPTGGQFSTFPNSSFEGNPELCGIMVNQLCGWAEAPPRFSTPSKEQSDRRVAFVIAFGAFFVVGVLYDQLVLAKYFG</sequence>
<dbReference type="InterPro" id="IPR013210">
    <property type="entry name" value="LRR_N_plant-typ"/>
</dbReference>
<feature type="signal peptide" evidence="13">
    <location>
        <begin position="1"/>
        <end position="21"/>
    </location>
</feature>
<evidence type="ECO:0000256" key="9">
    <source>
        <dbReference type="ARBA" id="ARBA00023136"/>
    </source>
</evidence>
<reference evidence="15" key="1">
    <citation type="submission" date="2020-10" db="EMBL/GenBank/DDBJ databases">
        <authorList>
            <person name="Han B."/>
            <person name="Lu T."/>
            <person name="Zhao Q."/>
            <person name="Huang X."/>
            <person name="Zhao Y."/>
        </authorList>
    </citation>
    <scope>NUCLEOTIDE SEQUENCE</scope>
</reference>
<dbReference type="FunFam" id="3.80.10.10:FF:000403">
    <property type="entry name" value="Receptor-like protein 2"/>
    <property type="match status" value="1"/>
</dbReference>
<keyword evidence="3" id="KW-1003">Cell membrane</keyword>
<dbReference type="GO" id="GO:0051606">
    <property type="term" value="P:detection of stimulus"/>
    <property type="evidence" value="ECO:0007669"/>
    <property type="project" value="UniProtKB-ARBA"/>
</dbReference>
<evidence type="ECO:0000256" key="12">
    <source>
        <dbReference type="SAM" id="Phobius"/>
    </source>
</evidence>
<dbReference type="EMBL" id="CAJGYO010000007">
    <property type="protein sequence ID" value="CAD6248046.1"/>
    <property type="molecule type" value="Genomic_DNA"/>
</dbReference>
<dbReference type="SMART" id="SM00369">
    <property type="entry name" value="LRR_TYP"/>
    <property type="match status" value="4"/>
</dbReference>
<dbReference type="InterPro" id="IPR003591">
    <property type="entry name" value="Leu-rich_rpt_typical-subtyp"/>
</dbReference>
<keyword evidence="6 13" id="KW-0732">Signal</keyword>
<evidence type="ECO:0000256" key="1">
    <source>
        <dbReference type="ARBA" id="ARBA00004251"/>
    </source>
</evidence>
<name>A0A811PPK9_9POAL</name>
<evidence type="ECO:0000256" key="8">
    <source>
        <dbReference type="ARBA" id="ARBA00022989"/>
    </source>
</evidence>
<evidence type="ECO:0000256" key="11">
    <source>
        <dbReference type="ARBA" id="ARBA00023180"/>
    </source>
</evidence>
<dbReference type="InterPro" id="IPR032675">
    <property type="entry name" value="LRR_dom_sf"/>
</dbReference>
<evidence type="ECO:0000256" key="6">
    <source>
        <dbReference type="ARBA" id="ARBA00022729"/>
    </source>
</evidence>
<evidence type="ECO:0000256" key="2">
    <source>
        <dbReference type="ARBA" id="ARBA00009592"/>
    </source>
</evidence>
<dbReference type="Gene3D" id="3.80.10.10">
    <property type="entry name" value="Ribonuclease Inhibitor"/>
    <property type="match status" value="4"/>
</dbReference>
<evidence type="ECO:0000256" key="3">
    <source>
        <dbReference type="ARBA" id="ARBA00022475"/>
    </source>
</evidence>
<organism evidence="15 16">
    <name type="scientific">Miscanthus lutarioriparius</name>
    <dbReference type="NCBI Taxonomy" id="422564"/>
    <lineage>
        <taxon>Eukaryota</taxon>
        <taxon>Viridiplantae</taxon>
        <taxon>Streptophyta</taxon>
        <taxon>Embryophyta</taxon>
        <taxon>Tracheophyta</taxon>
        <taxon>Spermatophyta</taxon>
        <taxon>Magnoliopsida</taxon>
        <taxon>Liliopsida</taxon>
        <taxon>Poales</taxon>
        <taxon>Poaceae</taxon>
        <taxon>PACMAD clade</taxon>
        <taxon>Panicoideae</taxon>
        <taxon>Andropogonodae</taxon>
        <taxon>Andropogoneae</taxon>
        <taxon>Saccharinae</taxon>
        <taxon>Miscanthus</taxon>
    </lineage>
</organism>
<evidence type="ECO:0000256" key="7">
    <source>
        <dbReference type="ARBA" id="ARBA00022737"/>
    </source>
</evidence>
<dbReference type="Pfam" id="PF00560">
    <property type="entry name" value="LRR_1"/>
    <property type="match status" value="7"/>
</dbReference>
<dbReference type="GO" id="GO:0005886">
    <property type="term" value="C:plasma membrane"/>
    <property type="evidence" value="ECO:0007669"/>
    <property type="project" value="UniProtKB-SubCell"/>
</dbReference>
<dbReference type="Pfam" id="PF08263">
    <property type="entry name" value="LRRNT_2"/>
    <property type="match status" value="1"/>
</dbReference>
<comment type="caution">
    <text evidence="15">The sequence shown here is derived from an EMBL/GenBank/DDBJ whole genome shotgun (WGS) entry which is preliminary data.</text>
</comment>
<keyword evidence="16" id="KW-1185">Reference proteome</keyword>
<keyword evidence="10" id="KW-0675">Receptor</keyword>
<dbReference type="Proteomes" id="UP000604825">
    <property type="component" value="Unassembled WGS sequence"/>
</dbReference>
<dbReference type="SUPFAM" id="SSF52058">
    <property type="entry name" value="L domain-like"/>
    <property type="match status" value="2"/>
</dbReference>
<proteinExistence type="inferred from homology"/>
<evidence type="ECO:0000313" key="15">
    <source>
        <dbReference type="EMBL" id="CAD6248046.1"/>
    </source>
</evidence>
<accession>A0A811PPK9</accession>
<evidence type="ECO:0000256" key="10">
    <source>
        <dbReference type="ARBA" id="ARBA00023170"/>
    </source>
</evidence>
<dbReference type="PANTHER" id="PTHR48052">
    <property type="entry name" value="UNNAMED PRODUCT"/>
    <property type="match status" value="1"/>
</dbReference>
<keyword evidence="4" id="KW-0433">Leucine-rich repeat</keyword>
<dbReference type="InterPro" id="IPR001611">
    <property type="entry name" value="Leu-rich_rpt"/>
</dbReference>
<dbReference type="FunFam" id="3.80.10.10:FF:000530">
    <property type="entry name" value="Receptor-like protein 2"/>
    <property type="match status" value="1"/>
</dbReference>
<keyword evidence="7" id="KW-0677">Repeat</keyword>
<keyword evidence="11" id="KW-0325">Glycoprotein</keyword>
<keyword evidence="8 12" id="KW-1133">Transmembrane helix</keyword>
<evidence type="ECO:0000259" key="14">
    <source>
        <dbReference type="Pfam" id="PF08263"/>
    </source>
</evidence>
<keyword evidence="5 12" id="KW-0812">Transmembrane</keyword>
<evidence type="ECO:0000256" key="13">
    <source>
        <dbReference type="SAM" id="SignalP"/>
    </source>
</evidence>
<dbReference type="OrthoDB" id="1740823at2759"/>
<evidence type="ECO:0000256" key="4">
    <source>
        <dbReference type="ARBA" id="ARBA00022614"/>
    </source>
</evidence>
<dbReference type="PANTHER" id="PTHR48052:SF81">
    <property type="entry name" value="LEUCINE-RICH REPEAT-CONTAINING N-TERMINAL PLANT-TYPE DOMAIN-CONTAINING PROTEIN"/>
    <property type="match status" value="1"/>
</dbReference>
<comment type="similarity">
    <text evidence="2">Belongs to the RLP family.</text>
</comment>